<evidence type="ECO:0000256" key="3">
    <source>
        <dbReference type="PROSITE-ProRule" id="PRU00339"/>
    </source>
</evidence>
<dbReference type="EMBL" id="QFLI01000003">
    <property type="protein sequence ID" value="PXY01768.1"/>
    <property type="molecule type" value="Genomic_DNA"/>
</dbReference>
<reference evidence="5 6" key="1">
    <citation type="submission" date="2018-05" db="EMBL/GenBank/DDBJ databases">
        <title>Marinifilum breve JC075T sp. nov., a marine bacterium isolated from Yongle Blue Hole in the South China Sea.</title>
        <authorList>
            <person name="Fu T."/>
        </authorList>
    </citation>
    <scope>NUCLEOTIDE SEQUENCE [LARGE SCALE GENOMIC DNA]</scope>
    <source>
        <strain evidence="5 6">JC075</strain>
    </source>
</reference>
<evidence type="ECO:0000313" key="5">
    <source>
        <dbReference type="EMBL" id="PXY01768.1"/>
    </source>
</evidence>
<comment type="caution">
    <text evidence="5">The sequence shown here is derived from an EMBL/GenBank/DDBJ whole genome shotgun (WGS) entry which is preliminary data.</text>
</comment>
<evidence type="ECO:0000313" key="6">
    <source>
        <dbReference type="Proteomes" id="UP000248079"/>
    </source>
</evidence>
<feature type="signal peptide" evidence="4">
    <location>
        <begin position="1"/>
        <end position="18"/>
    </location>
</feature>
<keyword evidence="1" id="KW-0677">Repeat</keyword>
<keyword evidence="2 3" id="KW-0802">TPR repeat</keyword>
<dbReference type="Gene3D" id="1.25.40.10">
    <property type="entry name" value="Tetratricopeptide repeat domain"/>
    <property type="match status" value="2"/>
</dbReference>
<dbReference type="InterPro" id="IPR050498">
    <property type="entry name" value="Ycf3"/>
</dbReference>
<dbReference type="AlphaFoldDB" id="A0A2V3ZZA8"/>
<dbReference type="PANTHER" id="PTHR44858:SF1">
    <property type="entry name" value="UDP-N-ACETYLGLUCOSAMINE--PEPTIDE N-ACETYLGLUCOSAMINYLTRANSFERASE SPINDLY-RELATED"/>
    <property type="match status" value="1"/>
</dbReference>
<dbReference type="Pfam" id="PF13181">
    <property type="entry name" value="TPR_8"/>
    <property type="match status" value="2"/>
</dbReference>
<keyword evidence="4" id="KW-0732">Signal</keyword>
<accession>A0A2V3ZZA8</accession>
<dbReference type="SUPFAM" id="SSF81901">
    <property type="entry name" value="HCP-like"/>
    <property type="match status" value="1"/>
</dbReference>
<evidence type="ECO:0000256" key="1">
    <source>
        <dbReference type="ARBA" id="ARBA00022737"/>
    </source>
</evidence>
<name>A0A2V3ZZA8_9BACT</name>
<keyword evidence="6" id="KW-1185">Reference proteome</keyword>
<protein>
    <recommendedName>
        <fullName evidence="7">Tetratricopeptide repeat protein</fullName>
    </recommendedName>
</protein>
<evidence type="ECO:0008006" key="7">
    <source>
        <dbReference type="Google" id="ProtNLM"/>
    </source>
</evidence>
<dbReference type="PANTHER" id="PTHR44858">
    <property type="entry name" value="TETRATRICOPEPTIDE REPEAT PROTEIN 6"/>
    <property type="match status" value="1"/>
</dbReference>
<proteinExistence type="predicted"/>
<dbReference type="RefSeq" id="WP_110360577.1">
    <property type="nucleotide sequence ID" value="NZ_QFLI01000003.1"/>
</dbReference>
<dbReference type="OrthoDB" id="1149028at2"/>
<dbReference type="Proteomes" id="UP000248079">
    <property type="component" value="Unassembled WGS sequence"/>
</dbReference>
<feature type="chain" id="PRO_5015908851" description="Tetratricopeptide repeat protein" evidence="4">
    <location>
        <begin position="19"/>
        <end position="286"/>
    </location>
</feature>
<organism evidence="5 6">
    <name type="scientific">Marinifilum breve</name>
    <dbReference type="NCBI Taxonomy" id="2184082"/>
    <lineage>
        <taxon>Bacteria</taxon>
        <taxon>Pseudomonadati</taxon>
        <taxon>Bacteroidota</taxon>
        <taxon>Bacteroidia</taxon>
        <taxon>Marinilabiliales</taxon>
        <taxon>Marinifilaceae</taxon>
    </lineage>
</organism>
<dbReference type="SMART" id="SM00028">
    <property type="entry name" value="TPR"/>
    <property type="match status" value="3"/>
</dbReference>
<dbReference type="InterPro" id="IPR019734">
    <property type="entry name" value="TPR_rpt"/>
</dbReference>
<feature type="repeat" description="TPR" evidence="3">
    <location>
        <begin position="162"/>
        <end position="195"/>
    </location>
</feature>
<evidence type="ECO:0000256" key="2">
    <source>
        <dbReference type="ARBA" id="ARBA00022803"/>
    </source>
</evidence>
<evidence type="ECO:0000256" key="4">
    <source>
        <dbReference type="SAM" id="SignalP"/>
    </source>
</evidence>
<sequence length="286" mass="33380">MKVIFTSILALFSVLLYAQDFDSELNKANSKFFEKNYQEALADYQKLVDSGIGDEMQRSWAFGYIGVCQEELGNIEEAKKNYRKAMEMGTPGPSFYSKCLAIYKSEKDVGGQEFVLLAKKKNMPHEYRKAVKSLAYLYMNSKQFEKLLPVCDELIEWYPTNHKYHYFKAVSYQKLKDIESAKAEYRKAIELKPDDANSNMNLGMILFLKVNAEFDKAIKSYESIAKPTDDDYQKCKQKLIKYRKKMREVEPMLLVAYKAKPSKNVKNALYNLYKKCQEYNTAKQYQ</sequence>
<gene>
    <name evidence="5" type="ORF">DF185_09905</name>
</gene>
<dbReference type="InterPro" id="IPR011990">
    <property type="entry name" value="TPR-like_helical_dom_sf"/>
</dbReference>
<dbReference type="PROSITE" id="PS50005">
    <property type="entry name" value="TPR"/>
    <property type="match status" value="1"/>
</dbReference>